<dbReference type="EMBL" id="LR824015">
    <property type="protein sequence ID" value="CAH0582948.1"/>
    <property type="molecule type" value="Genomic_DNA"/>
</dbReference>
<accession>A0A9P0FRW4</accession>
<evidence type="ECO:0000256" key="2">
    <source>
        <dbReference type="ARBA" id="ARBA00022771"/>
    </source>
</evidence>
<keyword evidence="1" id="KW-0479">Metal-binding</keyword>
<dbReference type="Pfam" id="PF04500">
    <property type="entry name" value="FLYWCH"/>
    <property type="match status" value="1"/>
</dbReference>
<evidence type="ECO:0000256" key="1">
    <source>
        <dbReference type="ARBA" id="ARBA00022723"/>
    </source>
</evidence>
<evidence type="ECO:0000313" key="5">
    <source>
        <dbReference type="EMBL" id="CAH0582948.1"/>
    </source>
</evidence>
<reference evidence="5" key="1">
    <citation type="submission" date="2021-12" db="EMBL/GenBank/DDBJ databases">
        <authorList>
            <person name="King R."/>
        </authorList>
    </citation>
    <scope>NUCLEOTIDE SEQUENCE</scope>
</reference>
<keyword evidence="6" id="KW-1185">Reference proteome</keyword>
<dbReference type="InterPro" id="IPR007588">
    <property type="entry name" value="Znf_FLYWCH"/>
</dbReference>
<evidence type="ECO:0000313" key="6">
    <source>
        <dbReference type="Proteomes" id="UP001154114"/>
    </source>
</evidence>
<protein>
    <recommendedName>
        <fullName evidence="4">FLYWCH-type domain-containing protein</fullName>
    </recommendedName>
</protein>
<keyword evidence="2" id="KW-0863">Zinc-finger</keyword>
<dbReference type="Gene3D" id="2.20.25.240">
    <property type="match status" value="1"/>
</dbReference>
<feature type="domain" description="FLYWCH-type" evidence="4">
    <location>
        <begin position="34"/>
        <end position="90"/>
    </location>
</feature>
<gene>
    <name evidence="5" type="ORF">CINC_LOCUS1972</name>
</gene>
<proteinExistence type="predicted"/>
<sequence>MREISCELEYFTEPRSGIQSDNYVIAGKTPLFRISRLGRPQLCLGSYRYCTNSVRGSVTRWRCTSQPRGCRAKLTTCNSVIVRQLNIHNH</sequence>
<dbReference type="GO" id="GO:0008270">
    <property type="term" value="F:zinc ion binding"/>
    <property type="evidence" value="ECO:0007669"/>
    <property type="project" value="UniProtKB-KW"/>
</dbReference>
<name>A0A9P0FRW4_CHRIL</name>
<organism evidence="5 6">
    <name type="scientific">Chrysodeixis includens</name>
    <name type="common">Soybean looper</name>
    <name type="synonym">Pseudoplusia includens</name>
    <dbReference type="NCBI Taxonomy" id="689277"/>
    <lineage>
        <taxon>Eukaryota</taxon>
        <taxon>Metazoa</taxon>
        <taxon>Ecdysozoa</taxon>
        <taxon>Arthropoda</taxon>
        <taxon>Hexapoda</taxon>
        <taxon>Insecta</taxon>
        <taxon>Pterygota</taxon>
        <taxon>Neoptera</taxon>
        <taxon>Endopterygota</taxon>
        <taxon>Lepidoptera</taxon>
        <taxon>Glossata</taxon>
        <taxon>Ditrysia</taxon>
        <taxon>Noctuoidea</taxon>
        <taxon>Noctuidae</taxon>
        <taxon>Plusiinae</taxon>
        <taxon>Chrysodeixis</taxon>
    </lineage>
</organism>
<evidence type="ECO:0000259" key="4">
    <source>
        <dbReference type="Pfam" id="PF04500"/>
    </source>
</evidence>
<keyword evidence="3" id="KW-0862">Zinc</keyword>
<dbReference type="OrthoDB" id="6159439at2759"/>
<dbReference type="AlphaFoldDB" id="A0A9P0FRW4"/>
<dbReference type="Proteomes" id="UP001154114">
    <property type="component" value="Chromosome 12"/>
</dbReference>
<evidence type="ECO:0000256" key="3">
    <source>
        <dbReference type="ARBA" id="ARBA00022833"/>
    </source>
</evidence>